<dbReference type="SUPFAM" id="SSF52540">
    <property type="entry name" value="P-loop containing nucleoside triphosphate hydrolases"/>
    <property type="match status" value="1"/>
</dbReference>
<accession>A0ABX2CC04</accession>
<gene>
    <name evidence="1" type="ORF">HL667_07310</name>
</gene>
<protein>
    <recommendedName>
        <fullName evidence="3">Rad50/SbcC-type AAA domain-containing protein</fullName>
    </recommendedName>
</protein>
<name>A0ABX2CC04_9BRAD</name>
<dbReference type="Gene3D" id="3.40.50.300">
    <property type="entry name" value="P-loop containing nucleotide triphosphate hydrolases"/>
    <property type="match status" value="1"/>
</dbReference>
<dbReference type="InterPro" id="IPR000222">
    <property type="entry name" value="PP2C_BS"/>
</dbReference>
<keyword evidence="2" id="KW-1185">Reference proteome</keyword>
<dbReference type="EMBL" id="JABFDN010000002">
    <property type="protein sequence ID" value="NPU64794.1"/>
    <property type="molecule type" value="Genomic_DNA"/>
</dbReference>
<evidence type="ECO:0000313" key="2">
    <source>
        <dbReference type="Proteomes" id="UP000886476"/>
    </source>
</evidence>
<comment type="caution">
    <text evidence="1">The sequence shown here is derived from an EMBL/GenBank/DDBJ whole genome shotgun (WGS) entry which is preliminary data.</text>
</comment>
<organism evidence="1 2">
    <name type="scientific">Bradyrhizobium aeschynomenes</name>
    <dbReference type="NCBI Taxonomy" id="2734909"/>
    <lineage>
        <taxon>Bacteria</taxon>
        <taxon>Pseudomonadati</taxon>
        <taxon>Pseudomonadota</taxon>
        <taxon>Alphaproteobacteria</taxon>
        <taxon>Hyphomicrobiales</taxon>
        <taxon>Nitrobacteraceae</taxon>
        <taxon>Bradyrhizobium</taxon>
    </lineage>
</organism>
<dbReference type="PROSITE" id="PS01032">
    <property type="entry name" value="PPM_1"/>
    <property type="match status" value="1"/>
</dbReference>
<evidence type="ECO:0008006" key="3">
    <source>
        <dbReference type="Google" id="ProtNLM"/>
    </source>
</evidence>
<proteinExistence type="predicted"/>
<evidence type="ECO:0000313" key="1">
    <source>
        <dbReference type="EMBL" id="NPU64794.1"/>
    </source>
</evidence>
<reference evidence="1" key="1">
    <citation type="submission" date="2020-05" db="EMBL/GenBank/DDBJ databases">
        <title>Nod-independent and nitrogen-fixing Bradyrhizobium aeschynomene sp. nov. isolated from nodules of Aeschynomene indica.</title>
        <authorList>
            <person name="Zhang Z."/>
        </authorList>
    </citation>
    <scope>NUCLEOTIDE SEQUENCE</scope>
    <source>
        <strain evidence="1">83012</strain>
    </source>
</reference>
<sequence>MRNLKLQRLLISSDLEKGARIVQFHDRRTVIFGENDTGKSCLIKSIYAAFGADAYKTNDSWNALKANLLVEFTVNDVPYRILRSGSFFALFDGHGHAIWSGSGIISGIGPQLAQLLDFKLTLSDRQGNQVVPPPAFCFLPFYVDQDIGWLRSWASFAGLGQFENPKRDVAYFHAGLRPNEYYIAKAAKFDADRVIDDLKVDRRALNRAAVRLKSGRGPAKFDLMPEAFASRIDALLSECQAVQDKRDQVQRGLADLHSRRAALLEQSAIAGNALAELDADYEFIRKTADTEIICPTCGTAHSNDFANKFGLISDAETCRGFLLEVRQDLNKVDDEISLERTKLESLTESVDRINAILNEQRGELKFRDLIEGESERMVDDAIAAEQSDINTKIGEQDARSDEALATMKSFEDKKFQKAIKDRYLQHMKQFVMELQVPGLSEKSYKQIDCAINETGSDLPRALLAYYYAFVNTMRGSSASVLCPLVVDSPVQQDQDPANATRMIEFALERVPEGMQLILGSVSLHGAAYDGYSIKIEGKRSLLGADAYDEVAGVMKPYYDALIRPQTSP</sequence>
<dbReference type="InterPro" id="IPR027417">
    <property type="entry name" value="P-loop_NTPase"/>
</dbReference>
<dbReference type="Proteomes" id="UP000886476">
    <property type="component" value="Unassembled WGS sequence"/>
</dbReference>
<dbReference type="RefSeq" id="WP_172109909.1">
    <property type="nucleotide sequence ID" value="NZ_JABFDN010000002.1"/>
</dbReference>